<reference evidence="1 2" key="1">
    <citation type="submission" date="2018-10" db="EMBL/GenBank/DDBJ databases">
        <title>Effects of UV and annual dynamics of microbial communities in freshwater RAS systems.</title>
        <authorList>
            <person name="Bekkelund A.K."/>
            <person name="Hansen B.R."/>
            <person name="Stokken H."/>
            <person name="Eriksen B.F."/>
            <person name="Kashulin N.A."/>
        </authorList>
    </citation>
    <scope>NUCLEOTIDE SEQUENCE [LARGE SCALE GENOMIC DNA]</scope>
    <source>
        <strain evidence="1 2">BHSEK</strain>
    </source>
</reference>
<evidence type="ECO:0000313" key="2">
    <source>
        <dbReference type="Proteomes" id="UP000279594"/>
    </source>
</evidence>
<organism evidence="1 2">
    <name type="scientific">Janthinobacterium agaricidamnosum</name>
    <dbReference type="NCBI Taxonomy" id="55508"/>
    <lineage>
        <taxon>Bacteria</taxon>
        <taxon>Pseudomonadati</taxon>
        <taxon>Pseudomonadota</taxon>
        <taxon>Betaproteobacteria</taxon>
        <taxon>Burkholderiales</taxon>
        <taxon>Oxalobacteraceae</taxon>
        <taxon>Janthinobacterium</taxon>
    </lineage>
</organism>
<evidence type="ECO:0000313" key="1">
    <source>
        <dbReference type="EMBL" id="AYM76940.1"/>
    </source>
</evidence>
<sequence length="92" mass="10120">MSARDHDTAKLQAELAQHLAAATAPAPRFHFDVTIRFTDGTYRNKVRARNKSVAHAMALTDARMASPCSTFYGKEVGHLVELAKQDQRSPAP</sequence>
<gene>
    <name evidence="1" type="ORF">D9M09_14880</name>
</gene>
<dbReference type="Proteomes" id="UP000279594">
    <property type="component" value="Chromosome"/>
</dbReference>
<protein>
    <submittedName>
        <fullName evidence="1">Uncharacterized protein</fullName>
    </submittedName>
</protein>
<dbReference type="EMBL" id="CP033019">
    <property type="protein sequence ID" value="AYM76940.1"/>
    <property type="molecule type" value="Genomic_DNA"/>
</dbReference>
<proteinExistence type="predicted"/>
<accession>A0A3G2EAS9</accession>
<dbReference type="RefSeq" id="WP_121669740.1">
    <property type="nucleotide sequence ID" value="NZ_CP033019.1"/>
</dbReference>
<keyword evidence="2" id="KW-1185">Reference proteome</keyword>
<dbReference type="AlphaFoldDB" id="A0A3G2EAS9"/>
<name>A0A3G2EAS9_9BURK</name>